<sequence>MAKDERIDAYIARQADFARPILTALRDAVARHCPDARETIKWGSPAWTYREKLLCSMAAFKAHATFGFWRGAEVTGETGRAYDAMGQFGRMTTLDDLPDDASLGRLIGRAADLIDSGGSVPRTLKHPKPELIVPPALAAALEGAPEAAKTFAALSQSHRREYVEWITEAKRDGTRDRRIAQAIAWLAEGKSRNWKYAQC</sequence>
<gene>
    <name evidence="2" type="ORF">K7G82_26660</name>
</gene>
<keyword evidence="3" id="KW-1185">Reference proteome</keyword>
<dbReference type="Proteomes" id="UP000706039">
    <property type="component" value="Unassembled WGS sequence"/>
</dbReference>
<protein>
    <submittedName>
        <fullName evidence="2">YdeI/OmpD-associated family protein</fullName>
    </submittedName>
</protein>
<dbReference type="RefSeq" id="WP_222993014.1">
    <property type="nucleotide sequence ID" value="NZ_JAINVV010000013.1"/>
</dbReference>
<reference evidence="2 3" key="1">
    <citation type="submission" date="2021-08" db="EMBL/GenBank/DDBJ databases">
        <authorList>
            <person name="Tuo L."/>
        </authorList>
    </citation>
    <scope>NUCLEOTIDE SEQUENCE [LARGE SCALE GENOMIC DNA]</scope>
    <source>
        <strain evidence="2 3">JCM 31229</strain>
    </source>
</reference>
<feature type="domain" description="YdhG-like" evidence="1">
    <location>
        <begin position="19"/>
        <end position="110"/>
    </location>
</feature>
<evidence type="ECO:0000313" key="2">
    <source>
        <dbReference type="EMBL" id="MBY8825911.1"/>
    </source>
</evidence>
<proteinExistence type="predicted"/>
<accession>A0ABS7PX28</accession>
<evidence type="ECO:0000259" key="1">
    <source>
        <dbReference type="Pfam" id="PF08818"/>
    </source>
</evidence>
<name>A0ABS7PX28_9SPHN</name>
<dbReference type="Gene3D" id="3.90.1150.200">
    <property type="match status" value="1"/>
</dbReference>
<dbReference type="EMBL" id="JAINVV010000013">
    <property type="protein sequence ID" value="MBY8825911.1"/>
    <property type="molecule type" value="Genomic_DNA"/>
</dbReference>
<comment type="caution">
    <text evidence="2">The sequence shown here is derived from an EMBL/GenBank/DDBJ whole genome shotgun (WGS) entry which is preliminary data.</text>
</comment>
<organism evidence="2 3">
    <name type="scientific">Sphingomonas colocasiae</name>
    <dbReference type="NCBI Taxonomy" id="1848973"/>
    <lineage>
        <taxon>Bacteria</taxon>
        <taxon>Pseudomonadati</taxon>
        <taxon>Pseudomonadota</taxon>
        <taxon>Alphaproteobacteria</taxon>
        <taxon>Sphingomonadales</taxon>
        <taxon>Sphingomonadaceae</taxon>
        <taxon>Sphingomonas</taxon>
    </lineage>
</organism>
<dbReference type="SUPFAM" id="SSF159888">
    <property type="entry name" value="YdhG-like"/>
    <property type="match status" value="1"/>
</dbReference>
<evidence type="ECO:0000313" key="3">
    <source>
        <dbReference type="Proteomes" id="UP000706039"/>
    </source>
</evidence>
<dbReference type="InterPro" id="IPR014922">
    <property type="entry name" value="YdhG-like"/>
</dbReference>
<dbReference type="Pfam" id="PF08818">
    <property type="entry name" value="DUF1801"/>
    <property type="match status" value="1"/>
</dbReference>
<dbReference type="Pfam" id="PF13376">
    <property type="entry name" value="OmdA"/>
    <property type="match status" value="1"/>
</dbReference>